<dbReference type="NCBIfam" id="NF045971">
    <property type="entry name" value="conju_CD1110"/>
    <property type="match status" value="1"/>
</dbReference>
<dbReference type="PANTHER" id="PTHR30121">
    <property type="entry name" value="UNCHARACTERIZED PROTEIN YJGR-RELATED"/>
    <property type="match status" value="1"/>
</dbReference>
<dbReference type="PANTHER" id="PTHR30121:SF6">
    <property type="entry name" value="SLR6007 PROTEIN"/>
    <property type="match status" value="1"/>
</dbReference>
<feature type="domain" description="TraG P-loop" evidence="1">
    <location>
        <begin position="458"/>
        <end position="762"/>
    </location>
</feature>
<name>A0A1I5WTC7_9FIRM</name>
<accession>A0A1I5WTC7</accession>
<evidence type="ECO:0000313" key="2">
    <source>
        <dbReference type="EMBL" id="SFQ23022.1"/>
    </source>
</evidence>
<dbReference type="SUPFAM" id="SSF52540">
    <property type="entry name" value="P-loop containing nucleoside triphosphate hydrolases"/>
    <property type="match status" value="1"/>
</dbReference>
<dbReference type="InterPro" id="IPR043964">
    <property type="entry name" value="P-loop_TraG"/>
</dbReference>
<dbReference type="Gene3D" id="1.10.8.730">
    <property type="match status" value="1"/>
</dbReference>
<protein>
    <submittedName>
        <fullName evidence="2">AAA-like domain-containing protein</fullName>
    </submittedName>
</protein>
<dbReference type="Pfam" id="PF19044">
    <property type="entry name" value="P-loop_TraG"/>
    <property type="match status" value="1"/>
</dbReference>
<dbReference type="Gene3D" id="3.40.50.300">
    <property type="entry name" value="P-loop containing nucleotide triphosphate hydrolases"/>
    <property type="match status" value="1"/>
</dbReference>
<dbReference type="AlphaFoldDB" id="A0A1I5WTC7"/>
<proteinExistence type="predicted"/>
<sequence length="813" mass="93142">MLFPMFRKKKKRNLKIPARLSSEEKKQIKKVIDEAKKSDNMPHSAQESVTFERMFPSGICREEGDFYSKTIQFQDINYKLAQDEDKTIMFEEWCSFLNFFDSSVEFSLTFMNVSTDATSFEKSIRIPLKKDGFNITRDEYSGVLKRQLEKGNNGHTKTKYLTFGIHASSIKEAKPRLNHIEIDILNNFKHLGVMADPLTGKERLKLMHDIFHMGDDDRFMFDWKWCAERGLGPKDFIVPSSLAFPKKRMFEMGNMYCSMSFLSITASEINDEMLADFLSMDSSQILNINMQSIDQNTAIKNVKHKITELDRNKIEEQKKAVRSGYDMDIIPSDLATYGTDAKALLRELQSQNERMFLMTFLIMNTGRTERELEANVFQAKSIAQKHNCILVPLDYQQEMGLMSSLPLAHNHIEIQRGMTTSSSAIMIPFTTQELFQEGDESLYYGLNALSNNLIMADRKKLKNPNGLILGTPGSGKSFSAKREMANVMLATDDDIIVCDPEGEYAPLVQKFNGQVIKISANSTQYINPMDINQNYSDDDNPIALKAELILSLCELVLGGREGLMPIEITVIDRCVHKIYNRYFDDPRPENMPILEDLYNELLKQGESEARNLATALEIYVKGSLNLFNHRTNVDVHNRFVCYDIKELGKQLKKLGMLIVEDQVWGRVSANRDCGKSTRYYMDEFHLLLREKQTASYSVEIYKRFRKWGGIPTALTQNVKDLLSSPEIENILENCEFIYMLNQATGDRNILAQKLGISDHQLSYVTQAGEGEGLLFFGNVILPFADHFPKDIELYRILTTKPNELAQYKEEKGA</sequence>
<evidence type="ECO:0000259" key="1">
    <source>
        <dbReference type="Pfam" id="PF19044"/>
    </source>
</evidence>
<dbReference type="InterPro" id="IPR051162">
    <property type="entry name" value="T4SS_component"/>
</dbReference>
<organism evidence="2 3">
    <name type="scientific">Butyrivibrio proteoclasticus</name>
    <dbReference type="NCBI Taxonomy" id="43305"/>
    <lineage>
        <taxon>Bacteria</taxon>
        <taxon>Bacillati</taxon>
        <taxon>Bacillota</taxon>
        <taxon>Clostridia</taxon>
        <taxon>Lachnospirales</taxon>
        <taxon>Lachnospiraceae</taxon>
        <taxon>Butyrivibrio</taxon>
    </lineage>
</organism>
<dbReference type="Proteomes" id="UP000182624">
    <property type="component" value="Unassembled WGS sequence"/>
</dbReference>
<dbReference type="EMBL" id="FOXO01000025">
    <property type="protein sequence ID" value="SFQ23022.1"/>
    <property type="molecule type" value="Genomic_DNA"/>
</dbReference>
<reference evidence="3" key="1">
    <citation type="submission" date="2016-10" db="EMBL/GenBank/DDBJ databases">
        <authorList>
            <person name="Varghese N."/>
            <person name="Submissions S."/>
        </authorList>
    </citation>
    <scope>NUCLEOTIDE SEQUENCE [LARGE SCALE GENOMIC DNA]</scope>
    <source>
        <strain evidence="3">P18</strain>
    </source>
</reference>
<keyword evidence="3" id="KW-1185">Reference proteome</keyword>
<evidence type="ECO:0000313" key="3">
    <source>
        <dbReference type="Proteomes" id="UP000182624"/>
    </source>
</evidence>
<dbReference type="InterPro" id="IPR027417">
    <property type="entry name" value="P-loop_NTPase"/>
</dbReference>
<gene>
    <name evidence="2" type="ORF">SAMN04487928_12520</name>
</gene>